<keyword evidence="3" id="KW-0732">Signal</keyword>
<feature type="region of interest" description="Disordered" evidence="1">
    <location>
        <begin position="109"/>
        <end position="135"/>
    </location>
</feature>
<keyword evidence="2" id="KW-0812">Transmembrane</keyword>
<evidence type="ECO:0000256" key="3">
    <source>
        <dbReference type="SAM" id="SignalP"/>
    </source>
</evidence>
<feature type="compositionally biased region" description="Polar residues" evidence="1">
    <location>
        <begin position="38"/>
        <end position="56"/>
    </location>
</feature>
<reference evidence="5" key="1">
    <citation type="submission" date="2017-02" db="UniProtKB">
        <authorList>
            <consortium name="WormBaseParasite"/>
        </authorList>
    </citation>
    <scope>IDENTIFICATION</scope>
</reference>
<feature type="compositionally biased region" description="Low complexity" evidence="1">
    <location>
        <begin position="112"/>
        <end position="133"/>
    </location>
</feature>
<evidence type="ECO:0000313" key="5">
    <source>
        <dbReference type="WBParaSite" id="PTRK_0000607700.1"/>
    </source>
</evidence>
<dbReference type="WBParaSite" id="PTRK_0000607700.1">
    <property type="protein sequence ID" value="PTRK_0000607700.1"/>
    <property type="gene ID" value="PTRK_0000607700"/>
</dbReference>
<dbReference type="Proteomes" id="UP000038045">
    <property type="component" value="Unplaced"/>
</dbReference>
<evidence type="ECO:0000313" key="4">
    <source>
        <dbReference type="Proteomes" id="UP000038045"/>
    </source>
</evidence>
<dbReference type="AlphaFoldDB" id="A0A0N4ZEH8"/>
<protein>
    <submittedName>
        <fullName evidence="5">LITAF domain-containing protein</fullName>
    </submittedName>
</protein>
<evidence type="ECO:0000256" key="1">
    <source>
        <dbReference type="SAM" id="MobiDB-lite"/>
    </source>
</evidence>
<keyword evidence="2" id="KW-1133">Transmembrane helix</keyword>
<keyword evidence="2" id="KW-0472">Membrane</keyword>
<feature type="signal peptide" evidence="3">
    <location>
        <begin position="1"/>
        <end position="23"/>
    </location>
</feature>
<feature type="chain" id="PRO_5005891588" evidence="3">
    <location>
        <begin position="24"/>
        <end position="182"/>
    </location>
</feature>
<feature type="transmembrane region" description="Helical" evidence="2">
    <location>
        <begin position="142"/>
        <end position="168"/>
    </location>
</feature>
<proteinExistence type="predicted"/>
<feature type="region of interest" description="Disordered" evidence="1">
    <location>
        <begin position="37"/>
        <end position="95"/>
    </location>
</feature>
<evidence type="ECO:0000256" key="2">
    <source>
        <dbReference type="SAM" id="Phobius"/>
    </source>
</evidence>
<organism evidence="4 5">
    <name type="scientific">Parastrongyloides trichosuri</name>
    <name type="common">Possum-specific nematode worm</name>
    <dbReference type="NCBI Taxonomy" id="131310"/>
    <lineage>
        <taxon>Eukaryota</taxon>
        <taxon>Metazoa</taxon>
        <taxon>Ecdysozoa</taxon>
        <taxon>Nematoda</taxon>
        <taxon>Chromadorea</taxon>
        <taxon>Rhabditida</taxon>
        <taxon>Tylenchina</taxon>
        <taxon>Panagrolaimomorpha</taxon>
        <taxon>Strongyloidoidea</taxon>
        <taxon>Strongyloididae</taxon>
        <taxon>Parastrongyloides</taxon>
    </lineage>
</organism>
<keyword evidence="4" id="KW-1185">Reference proteome</keyword>
<name>A0A0N4ZEH8_PARTI</name>
<accession>A0A0N4ZEH8</accession>
<feature type="compositionally biased region" description="Low complexity" evidence="1">
    <location>
        <begin position="73"/>
        <end position="95"/>
    </location>
</feature>
<sequence length="182" mass="19953">MKKDISFIILLLLLHSFVIFCQGNDLSNDIKIRESQEHTSSGESLEDLSQSNGNNLSEDDSLQNSYDEEKTKSPSPTTTTKVAGQTTSTTVVSTTTTKIEGSKTSTITIQDKSTTTNEEKSTTTGTSKGTTEKPCPSCDTSFALGTFFFGNFFGMSLMLIMGYIYLVWLRRTTTSPSSARLY</sequence>